<dbReference type="AlphaFoldDB" id="A0AA37BMP0"/>
<dbReference type="InterPro" id="IPR036390">
    <property type="entry name" value="WH_DNA-bd_sf"/>
</dbReference>
<dbReference type="EMBL" id="BMQD01000032">
    <property type="protein sequence ID" value="GGK95359.1"/>
    <property type="molecule type" value="Genomic_DNA"/>
</dbReference>
<dbReference type="Gene3D" id="1.10.10.10">
    <property type="entry name" value="Winged helix-like DNA-binding domain superfamily/Winged helix DNA-binding domain"/>
    <property type="match status" value="1"/>
</dbReference>
<dbReference type="RefSeq" id="WP_191898099.1">
    <property type="nucleotide sequence ID" value="NZ_BMQD01000032.1"/>
</dbReference>
<reference evidence="2" key="2">
    <citation type="submission" date="2022-09" db="EMBL/GenBank/DDBJ databases">
        <authorList>
            <person name="Sun Q."/>
            <person name="Ohkuma M."/>
        </authorList>
    </citation>
    <scope>NUCLEOTIDE SEQUENCE</scope>
    <source>
        <strain evidence="2">JCM 3093</strain>
    </source>
</reference>
<dbReference type="InterPro" id="IPR036388">
    <property type="entry name" value="WH-like_DNA-bd_sf"/>
</dbReference>
<proteinExistence type="predicted"/>
<dbReference type="SUPFAM" id="SSF46785">
    <property type="entry name" value="Winged helix' DNA-binding domain"/>
    <property type="match status" value="1"/>
</dbReference>
<name>A0AA37BMP0_9ACTN</name>
<sequence>MCPNEQARLDQVFQALADPTRRKVIERLAAGPATTSELARPFAMALPSFTQHLAVLERAGLVTSAKQGRTRTYRLTPDTLEIADGWLARQRHLWQRRLDQLDHFLTTLKEQK</sequence>
<dbReference type="NCBIfam" id="NF033788">
    <property type="entry name" value="HTH_metalloreg"/>
    <property type="match status" value="1"/>
</dbReference>
<dbReference type="PANTHER" id="PTHR38600">
    <property type="entry name" value="TRANSCRIPTIONAL REGULATORY PROTEIN"/>
    <property type="match status" value="1"/>
</dbReference>
<accession>A0AA37BMP0</accession>
<comment type="caution">
    <text evidence="2">The sequence shown here is derived from an EMBL/GenBank/DDBJ whole genome shotgun (WGS) entry which is preliminary data.</text>
</comment>
<dbReference type="PROSITE" id="PS50987">
    <property type="entry name" value="HTH_ARSR_2"/>
    <property type="match status" value="1"/>
</dbReference>
<dbReference type="PRINTS" id="PR00778">
    <property type="entry name" value="HTHARSR"/>
</dbReference>
<feature type="domain" description="HTH arsR-type" evidence="1">
    <location>
        <begin position="1"/>
        <end position="97"/>
    </location>
</feature>
<evidence type="ECO:0000313" key="3">
    <source>
        <dbReference type="Proteomes" id="UP000627984"/>
    </source>
</evidence>
<dbReference type="Proteomes" id="UP000627984">
    <property type="component" value="Unassembled WGS sequence"/>
</dbReference>
<dbReference type="CDD" id="cd00090">
    <property type="entry name" value="HTH_ARSR"/>
    <property type="match status" value="1"/>
</dbReference>
<organism evidence="2 3">
    <name type="scientific">Planomonospora parontospora</name>
    <dbReference type="NCBI Taxonomy" id="58119"/>
    <lineage>
        <taxon>Bacteria</taxon>
        <taxon>Bacillati</taxon>
        <taxon>Actinomycetota</taxon>
        <taxon>Actinomycetes</taxon>
        <taxon>Streptosporangiales</taxon>
        <taxon>Streptosporangiaceae</taxon>
        <taxon>Planomonospora</taxon>
    </lineage>
</organism>
<dbReference type="Pfam" id="PF12840">
    <property type="entry name" value="HTH_20"/>
    <property type="match status" value="1"/>
</dbReference>
<gene>
    <name evidence="2" type="ORF">GCM10010126_63470</name>
</gene>
<protein>
    <submittedName>
        <fullName evidence="2">Transcriptional regulator</fullName>
    </submittedName>
</protein>
<dbReference type="InterPro" id="IPR011991">
    <property type="entry name" value="ArsR-like_HTH"/>
</dbReference>
<dbReference type="InterPro" id="IPR001845">
    <property type="entry name" value="HTH_ArsR_DNA-bd_dom"/>
</dbReference>
<evidence type="ECO:0000259" key="1">
    <source>
        <dbReference type="PROSITE" id="PS50987"/>
    </source>
</evidence>
<dbReference type="SMART" id="SM00418">
    <property type="entry name" value="HTH_ARSR"/>
    <property type="match status" value="1"/>
</dbReference>
<reference evidence="2" key="1">
    <citation type="journal article" date="2014" name="Int. J. Syst. Evol. Microbiol.">
        <title>Complete genome sequence of Corynebacterium casei LMG S-19264T (=DSM 44701T), isolated from a smear-ripened cheese.</title>
        <authorList>
            <consortium name="US DOE Joint Genome Institute (JGI-PGF)"/>
            <person name="Walter F."/>
            <person name="Albersmeier A."/>
            <person name="Kalinowski J."/>
            <person name="Ruckert C."/>
        </authorList>
    </citation>
    <scope>NUCLEOTIDE SEQUENCE</scope>
    <source>
        <strain evidence="2">JCM 3093</strain>
    </source>
</reference>
<dbReference type="PANTHER" id="PTHR38600:SF2">
    <property type="entry name" value="SLL0088 PROTEIN"/>
    <property type="match status" value="1"/>
</dbReference>
<dbReference type="GO" id="GO:0003700">
    <property type="term" value="F:DNA-binding transcription factor activity"/>
    <property type="evidence" value="ECO:0007669"/>
    <property type="project" value="InterPro"/>
</dbReference>
<evidence type="ECO:0000313" key="2">
    <source>
        <dbReference type="EMBL" id="GGK95359.1"/>
    </source>
</evidence>